<dbReference type="STRING" id="177439.DP2282"/>
<feature type="domain" description="Methyltransferase" evidence="1">
    <location>
        <begin position="44"/>
        <end position="136"/>
    </location>
</feature>
<dbReference type="SUPFAM" id="SSF53335">
    <property type="entry name" value="S-adenosyl-L-methionine-dependent methyltransferases"/>
    <property type="match status" value="1"/>
</dbReference>
<name>Q6AKW4_DESPS</name>
<protein>
    <recommendedName>
        <fullName evidence="1">Methyltransferase domain-containing protein</fullName>
    </recommendedName>
</protein>
<dbReference type="AlphaFoldDB" id="Q6AKW4"/>
<gene>
    <name evidence="2" type="ordered locus">DP2282</name>
</gene>
<dbReference type="HOGENOM" id="CLU_092062_0_0_7"/>
<dbReference type="Gene3D" id="3.40.50.150">
    <property type="entry name" value="Vaccinia Virus protein VP39"/>
    <property type="match status" value="1"/>
</dbReference>
<evidence type="ECO:0000313" key="3">
    <source>
        <dbReference type="Proteomes" id="UP000000602"/>
    </source>
</evidence>
<dbReference type="KEGG" id="dps:DP2282"/>
<dbReference type="InterPro" id="IPR041698">
    <property type="entry name" value="Methyltransf_25"/>
</dbReference>
<dbReference type="Proteomes" id="UP000000602">
    <property type="component" value="Chromosome"/>
</dbReference>
<dbReference type="EMBL" id="CR522870">
    <property type="protein sequence ID" value="CAG37011.1"/>
    <property type="molecule type" value="Genomic_DNA"/>
</dbReference>
<evidence type="ECO:0000313" key="2">
    <source>
        <dbReference type="EMBL" id="CAG37011.1"/>
    </source>
</evidence>
<dbReference type="InterPro" id="IPR029063">
    <property type="entry name" value="SAM-dependent_MTases_sf"/>
</dbReference>
<evidence type="ECO:0000259" key="1">
    <source>
        <dbReference type="Pfam" id="PF13649"/>
    </source>
</evidence>
<organism evidence="2 3">
    <name type="scientific">Desulfotalea psychrophila (strain LSv54 / DSM 12343)</name>
    <dbReference type="NCBI Taxonomy" id="177439"/>
    <lineage>
        <taxon>Bacteria</taxon>
        <taxon>Pseudomonadati</taxon>
        <taxon>Thermodesulfobacteriota</taxon>
        <taxon>Desulfobulbia</taxon>
        <taxon>Desulfobulbales</taxon>
        <taxon>Desulfocapsaceae</taxon>
        <taxon>Desulfotalea</taxon>
    </lineage>
</organism>
<sequence length="203" mass="22655">MTMPHNIQFYNDNAPKQAEIYQKISAQQANRAWQKYWPSRGERVLDVGAGCGRDARWYALGGCPVVAVEPAKKLLAIGSLYTKGLEVDWLEDSLPGLSRLDSRLHFDLIVLGAVWMHIPPQDRAKTYHRLTSLLTCTGRIVITLRHGPFNDQRTSHGVCASELIQLGQGKGMTCLHKTETSDLLGRGEVKWQTVVLGFAKNNT</sequence>
<reference evidence="3" key="1">
    <citation type="journal article" date="2004" name="Environ. Microbiol.">
        <title>The genome of Desulfotalea psychrophila, a sulfate-reducing bacterium from permanently cold Arctic sediments.</title>
        <authorList>
            <person name="Rabus R."/>
            <person name="Ruepp A."/>
            <person name="Frickey T."/>
            <person name="Rattei T."/>
            <person name="Fartmann B."/>
            <person name="Stark M."/>
            <person name="Bauer M."/>
            <person name="Zibat A."/>
            <person name="Lombardot T."/>
            <person name="Becker I."/>
            <person name="Amann J."/>
            <person name="Gellner K."/>
            <person name="Teeling H."/>
            <person name="Leuschner W.D."/>
            <person name="Gloeckner F.-O."/>
            <person name="Lupas A.N."/>
            <person name="Amann R."/>
            <person name="Klenk H.-P."/>
        </authorList>
    </citation>
    <scope>NUCLEOTIDE SEQUENCE [LARGE SCALE GENOMIC DNA]</scope>
    <source>
        <strain evidence="3">DSM 12343 / LSv54</strain>
    </source>
</reference>
<dbReference type="Pfam" id="PF13649">
    <property type="entry name" value="Methyltransf_25"/>
    <property type="match status" value="1"/>
</dbReference>
<dbReference type="eggNOG" id="COG0500">
    <property type="taxonomic scope" value="Bacteria"/>
</dbReference>
<accession>Q6AKW4</accession>
<keyword evidence="3" id="KW-1185">Reference proteome</keyword>
<dbReference type="CDD" id="cd02440">
    <property type="entry name" value="AdoMet_MTases"/>
    <property type="match status" value="1"/>
</dbReference>
<proteinExistence type="predicted"/>